<dbReference type="EMBL" id="JABTTQ020000003">
    <property type="protein sequence ID" value="KAK6159881.1"/>
    <property type="molecule type" value="Genomic_DNA"/>
</dbReference>
<dbReference type="Pfam" id="PF13639">
    <property type="entry name" value="zf-RING_2"/>
    <property type="match status" value="1"/>
</dbReference>
<evidence type="ECO:0000256" key="1">
    <source>
        <dbReference type="PROSITE-ProRule" id="PRU00175"/>
    </source>
</evidence>
<gene>
    <name evidence="4" type="ORF">DH2020_003262</name>
</gene>
<comment type="caution">
    <text evidence="4">The sequence shown here is derived from an EMBL/GenBank/DDBJ whole genome shotgun (WGS) entry which is preliminary data.</text>
</comment>
<organism evidence="4 5">
    <name type="scientific">Rehmannia glutinosa</name>
    <name type="common">Chinese foxglove</name>
    <dbReference type="NCBI Taxonomy" id="99300"/>
    <lineage>
        <taxon>Eukaryota</taxon>
        <taxon>Viridiplantae</taxon>
        <taxon>Streptophyta</taxon>
        <taxon>Embryophyta</taxon>
        <taxon>Tracheophyta</taxon>
        <taxon>Spermatophyta</taxon>
        <taxon>Magnoliopsida</taxon>
        <taxon>eudicotyledons</taxon>
        <taxon>Gunneridae</taxon>
        <taxon>Pentapetalae</taxon>
        <taxon>asterids</taxon>
        <taxon>lamiids</taxon>
        <taxon>Lamiales</taxon>
        <taxon>Orobanchaceae</taxon>
        <taxon>Rehmannieae</taxon>
        <taxon>Rehmannia</taxon>
    </lineage>
</organism>
<keyword evidence="5" id="KW-1185">Reference proteome</keyword>
<evidence type="ECO:0000313" key="5">
    <source>
        <dbReference type="Proteomes" id="UP001318860"/>
    </source>
</evidence>
<dbReference type="SMART" id="SM00184">
    <property type="entry name" value="RING"/>
    <property type="match status" value="1"/>
</dbReference>
<dbReference type="Gene3D" id="3.30.40.10">
    <property type="entry name" value="Zinc/RING finger domain, C3HC4 (zinc finger)"/>
    <property type="match status" value="1"/>
</dbReference>
<evidence type="ECO:0000259" key="3">
    <source>
        <dbReference type="PROSITE" id="PS50089"/>
    </source>
</evidence>
<dbReference type="InterPro" id="IPR013083">
    <property type="entry name" value="Znf_RING/FYVE/PHD"/>
</dbReference>
<keyword evidence="1" id="KW-0479">Metal-binding</keyword>
<feature type="compositionally biased region" description="Polar residues" evidence="2">
    <location>
        <begin position="1"/>
        <end position="15"/>
    </location>
</feature>
<keyword evidence="1" id="KW-0862">Zinc</keyword>
<evidence type="ECO:0000256" key="2">
    <source>
        <dbReference type="SAM" id="MobiDB-lite"/>
    </source>
</evidence>
<reference evidence="4 5" key="1">
    <citation type="journal article" date="2021" name="Comput. Struct. Biotechnol. J.">
        <title>De novo genome assembly of the potent medicinal plant Rehmannia glutinosa using nanopore technology.</title>
        <authorList>
            <person name="Ma L."/>
            <person name="Dong C."/>
            <person name="Song C."/>
            <person name="Wang X."/>
            <person name="Zheng X."/>
            <person name="Niu Y."/>
            <person name="Chen S."/>
            <person name="Feng W."/>
        </authorList>
    </citation>
    <scope>NUCLEOTIDE SEQUENCE [LARGE SCALE GENOMIC DNA]</scope>
    <source>
        <strain evidence="4">DH-2019</strain>
    </source>
</reference>
<keyword evidence="1" id="KW-0863">Zinc-finger</keyword>
<dbReference type="Proteomes" id="UP001318860">
    <property type="component" value="Unassembled WGS sequence"/>
</dbReference>
<feature type="domain" description="RING-type" evidence="3">
    <location>
        <begin position="64"/>
        <end position="106"/>
    </location>
</feature>
<protein>
    <recommendedName>
        <fullName evidence="3">RING-type domain-containing protein</fullName>
    </recommendedName>
</protein>
<dbReference type="InterPro" id="IPR001841">
    <property type="entry name" value="Znf_RING"/>
</dbReference>
<evidence type="ECO:0000313" key="4">
    <source>
        <dbReference type="EMBL" id="KAK6159881.1"/>
    </source>
</evidence>
<feature type="region of interest" description="Disordered" evidence="2">
    <location>
        <begin position="1"/>
        <end position="43"/>
    </location>
</feature>
<sequence>MYCRNFSGSTDNNEQYYDIESPEIGRHVPADTPQPPPSKRRLANDDEVVFDTYIQENNSSKENCAICLEEYKDGETRAEISACKHRFHAGCIKTWLKEHDNCPFCRARVV</sequence>
<dbReference type="PROSITE" id="PS50089">
    <property type="entry name" value="ZF_RING_2"/>
    <property type="match status" value="1"/>
</dbReference>
<accession>A0ABR0XL64</accession>
<name>A0ABR0XL64_REHGL</name>
<proteinExistence type="predicted"/>
<dbReference type="PANTHER" id="PTHR45676:SF41">
    <property type="entry name" value="RING-H2 FINGER PROTEIN ATL66"/>
    <property type="match status" value="1"/>
</dbReference>
<dbReference type="SUPFAM" id="SSF57850">
    <property type="entry name" value="RING/U-box"/>
    <property type="match status" value="1"/>
</dbReference>
<dbReference type="PANTHER" id="PTHR45676">
    <property type="entry name" value="RING-H2 FINGER PROTEIN ATL51-RELATED"/>
    <property type="match status" value="1"/>
</dbReference>